<dbReference type="InterPro" id="IPR029063">
    <property type="entry name" value="SAM-dependent_MTases_sf"/>
</dbReference>
<dbReference type="OrthoDB" id="9808773at2"/>
<evidence type="ECO:0000256" key="4">
    <source>
        <dbReference type="ARBA" id="ARBA00022679"/>
    </source>
</evidence>
<dbReference type="PANTHER" id="PTHR31760:SF0">
    <property type="entry name" value="S-ADENOSYL-L-METHIONINE-DEPENDENT METHYLTRANSFERASES SUPERFAMILY PROTEIN"/>
    <property type="match status" value="1"/>
</dbReference>
<protein>
    <recommendedName>
        <fullName evidence="6">Ribosomal RNA small subunit methyltransferase G</fullName>
        <ecNumber evidence="6">2.1.1.-</ecNumber>
    </recommendedName>
    <alternativeName>
        <fullName evidence="6">16S rRNA 7-methylguanosine methyltransferase</fullName>
        <shortName evidence="6">16S rRNA m7G methyltransferase</shortName>
    </alternativeName>
</protein>
<dbReference type="AlphaFoldDB" id="A0A4S4BGF2"/>
<reference evidence="7 8" key="1">
    <citation type="submission" date="2019-04" db="EMBL/GenBank/DDBJ databases">
        <title>Cohnella sp. nov. isolated from preserved vegetables.</title>
        <authorList>
            <person name="Lin S.-Y."/>
            <person name="Hung M.-H."/>
            <person name="Young C.-C."/>
        </authorList>
    </citation>
    <scope>NUCLEOTIDE SEQUENCE [LARGE SCALE GENOMIC DNA]</scope>
    <source>
        <strain evidence="7 8">CC-MHH1044</strain>
    </source>
</reference>
<dbReference type="PANTHER" id="PTHR31760">
    <property type="entry name" value="S-ADENOSYL-L-METHIONINE-DEPENDENT METHYLTRANSFERASES SUPERFAMILY PROTEIN"/>
    <property type="match status" value="1"/>
</dbReference>
<dbReference type="Gene3D" id="3.40.50.150">
    <property type="entry name" value="Vaccinia Virus protein VP39"/>
    <property type="match status" value="1"/>
</dbReference>
<comment type="function">
    <text evidence="6">Specifically methylates the N7 position of guanine in position 535 of 16S rRNA.</text>
</comment>
<evidence type="ECO:0000256" key="2">
    <source>
        <dbReference type="ARBA" id="ARBA00022552"/>
    </source>
</evidence>
<sequence length="254" mass="27986">MYDPANWLQQQAGQMGIVLSEEQLSQFERYYELLVEWNEKMNLTGITERGAVYEKHFYDSLTVASAVELSAEGTKLADIGSGAGFPSIPLKIAFPTLKITIVDSLAKRIRFLEEVVKQLGLRNVDCVHGRAEDIARLAEHRDRYDVVTARAVARLAGLNELCLPFAKTGGAFVSMKGSDIQEELSESRFSLDKLGAKLTEVKRLELPLEQSERHLVVIAKIGATPKIYPRKAGMPLKSPLVSSSSSGASHGVRL</sequence>
<dbReference type="FunFam" id="3.40.50.150:FF:000041">
    <property type="entry name" value="Ribosomal RNA small subunit methyltransferase G"/>
    <property type="match status" value="1"/>
</dbReference>
<organism evidence="7 8">
    <name type="scientific">Cohnella fermenti</name>
    <dbReference type="NCBI Taxonomy" id="2565925"/>
    <lineage>
        <taxon>Bacteria</taxon>
        <taxon>Bacillati</taxon>
        <taxon>Bacillota</taxon>
        <taxon>Bacilli</taxon>
        <taxon>Bacillales</taxon>
        <taxon>Paenibacillaceae</taxon>
        <taxon>Cohnella</taxon>
    </lineage>
</organism>
<dbReference type="EC" id="2.1.1.-" evidence="6"/>
<dbReference type="PIRSF" id="PIRSF003078">
    <property type="entry name" value="GidB"/>
    <property type="match status" value="1"/>
</dbReference>
<comment type="caution">
    <text evidence="6">Lacks conserved residue(s) required for the propagation of feature annotation.</text>
</comment>
<proteinExistence type="inferred from homology"/>
<dbReference type="GO" id="GO:0070043">
    <property type="term" value="F:rRNA (guanine-N7-)-methyltransferase activity"/>
    <property type="evidence" value="ECO:0007669"/>
    <property type="project" value="UniProtKB-UniRule"/>
</dbReference>
<name>A0A4S4BGF2_9BACL</name>
<keyword evidence="1 6" id="KW-0963">Cytoplasm</keyword>
<evidence type="ECO:0000256" key="6">
    <source>
        <dbReference type="HAMAP-Rule" id="MF_00074"/>
    </source>
</evidence>
<feature type="binding site" evidence="6">
    <location>
        <position position="150"/>
    </location>
    <ligand>
        <name>S-adenosyl-L-methionine</name>
        <dbReference type="ChEBI" id="CHEBI:59789"/>
    </ligand>
</feature>
<dbReference type="HAMAP" id="MF_00074">
    <property type="entry name" value="16SrRNA_methyltr_G"/>
    <property type="match status" value="1"/>
</dbReference>
<comment type="caution">
    <text evidence="7">The sequence shown here is derived from an EMBL/GenBank/DDBJ whole genome shotgun (WGS) entry which is preliminary data.</text>
</comment>
<dbReference type="InterPro" id="IPR003682">
    <property type="entry name" value="rRNA_ssu_MeTfrase_G"/>
</dbReference>
<dbReference type="RefSeq" id="WP_136373302.1">
    <property type="nucleotide sequence ID" value="NZ_SSOB01000054.1"/>
</dbReference>
<dbReference type="EMBL" id="SSOB01000054">
    <property type="protein sequence ID" value="THF73500.1"/>
    <property type="molecule type" value="Genomic_DNA"/>
</dbReference>
<comment type="similarity">
    <text evidence="6">Belongs to the methyltransferase superfamily. RNA methyltransferase RsmG family.</text>
</comment>
<keyword evidence="2 6" id="KW-0698">rRNA processing</keyword>
<gene>
    <name evidence="6 7" type="primary">rsmG</name>
    <name evidence="7" type="ORF">E6C55_28845</name>
</gene>
<evidence type="ECO:0000256" key="5">
    <source>
        <dbReference type="ARBA" id="ARBA00022691"/>
    </source>
</evidence>
<keyword evidence="5 6" id="KW-0949">S-adenosyl-L-methionine</keyword>
<keyword evidence="4 6" id="KW-0808">Transferase</keyword>
<keyword evidence="3 6" id="KW-0489">Methyltransferase</keyword>
<dbReference type="GO" id="GO:0005829">
    <property type="term" value="C:cytosol"/>
    <property type="evidence" value="ECO:0007669"/>
    <property type="project" value="TreeGrafter"/>
</dbReference>
<comment type="subcellular location">
    <subcellularLocation>
        <location evidence="6">Cytoplasm</location>
    </subcellularLocation>
</comment>
<keyword evidence="8" id="KW-1185">Reference proteome</keyword>
<dbReference type="Proteomes" id="UP000310636">
    <property type="component" value="Unassembled WGS sequence"/>
</dbReference>
<evidence type="ECO:0000313" key="7">
    <source>
        <dbReference type="EMBL" id="THF73500.1"/>
    </source>
</evidence>
<feature type="binding site" evidence="6">
    <location>
        <position position="80"/>
    </location>
    <ligand>
        <name>S-adenosyl-L-methionine</name>
        <dbReference type="ChEBI" id="CHEBI:59789"/>
    </ligand>
</feature>
<dbReference type="CDD" id="cd02440">
    <property type="entry name" value="AdoMet_MTases"/>
    <property type="match status" value="1"/>
</dbReference>
<dbReference type="NCBIfam" id="TIGR00138">
    <property type="entry name" value="rsmG_gidB"/>
    <property type="match status" value="1"/>
</dbReference>
<evidence type="ECO:0000256" key="3">
    <source>
        <dbReference type="ARBA" id="ARBA00022603"/>
    </source>
</evidence>
<feature type="binding site" evidence="6">
    <location>
        <begin position="131"/>
        <end position="132"/>
    </location>
    <ligand>
        <name>S-adenosyl-L-methionine</name>
        <dbReference type="ChEBI" id="CHEBI:59789"/>
    </ligand>
</feature>
<feature type="binding site" evidence="6">
    <location>
        <position position="85"/>
    </location>
    <ligand>
        <name>S-adenosyl-L-methionine</name>
        <dbReference type="ChEBI" id="CHEBI:59789"/>
    </ligand>
</feature>
<evidence type="ECO:0000313" key="8">
    <source>
        <dbReference type="Proteomes" id="UP000310636"/>
    </source>
</evidence>
<dbReference type="Pfam" id="PF02527">
    <property type="entry name" value="GidB"/>
    <property type="match status" value="1"/>
</dbReference>
<evidence type="ECO:0000256" key="1">
    <source>
        <dbReference type="ARBA" id="ARBA00022490"/>
    </source>
</evidence>
<dbReference type="SUPFAM" id="SSF53335">
    <property type="entry name" value="S-adenosyl-L-methionine-dependent methyltransferases"/>
    <property type="match status" value="1"/>
</dbReference>
<accession>A0A4S4BGF2</accession>